<reference evidence="3 4" key="1">
    <citation type="submission" date="2018-01" db="EMBL/GenBank/DDBJ databases">
        <authorList>
            <person name="Paulsen S."/>
            <person name="Gram L.K."/>
        </authorList>
    </citation>
    <scope>NUCLEOTIDE SEQUENCE [LARGE SCALE GENOMIC DNA]</scope>
    <source>
        <strain evidence="3 4">S2676</strain>
    </source>
</reference>
<dbReference type="PANTHER" id="PTHR43798:SF33">
    <property type="entry name" value="HYDROLASE, PUTATIVE (AFU_ORTHOLOGUE AFUA_2G14860)-RELATED"/>
    <property type="match status" value="1"/>
</dbReference>
<dbReference type="Gene3D" id="3.90.180.10">
    <property type="entry name" value="Medium-chain alcohol dehydrogenases, catalytic domain"/>
    <property type="match status" value="1"/>
</dbReference>
<dbReference type="RefSeq" id="WP_138550778.1">
    <property type="nucleotide sequence ID" value="NZ_PNCH01000014.1"/>
</dbReference>
<evidence type="ECO:0000313" key="4">
    <source>
        <dbReference type="Proteomes" id="UP000310249"/>
    </source>
</evidence>
<dbReference type="InterPro" id="IPR013154">
    <property type="entry name" value="ADH-like_N"/>
</dbReference>
<protein>
    <recommendedName>
        <fullName evidence="5">AB hydrolase-1 domain-containing protein</fullName>
    </recommendedName>
</protein>
<feature type="domain" description="Alcohol dehydrogenase-like N-terminal" evidence="1">
    <location>
        <begin position="299"/>
        <end position="388"/>
    </location>
</feature>
<dbReference type="SUPFAM" id="SSF50129">
    <property type="entry name" value="GroES-like"/>
    <property type="match status" value="1"/>
</dbReference>
<evidence type="ECO:0008006" key="5">
    <source>
        <dbReference type="Google" id="ProtNLM"/>
    </source>
</evidence>
<evidence type="ECO:0000313" key="3">
    <source>
        <dbReference type="EMBL" id="TMP31513.1"/>
    </source>
</evidence>
<dbReference type="Proteomes" id="UP000310249">
    <property type="component" value="Unassembled WGS sequence"/>
</dbReference>
<dbReference type="InterPro" id="IPR029058">
    <property type="entry name" value="AB_hydrolase_fold"/>
</dbReference>
<accession>A0A5S3WT62</accession>
<proteinExistence type="predicted"/>
<dbReference type="PANTHER" id="PTHR43798">
    <property type="entry name" value="MONOACYLGLYCEROL LIPASE"/>
    <property type="match status" value="1"/>
</dbReference>
<dbReference type="GO" id="GO:0016020">
    <property type="term" value="C:membrane"/>
    <property type="evidence" value="ECO:0007669"/>
    <property type="project" value="TreeGrafter"/>
</dbReference>
<comment type="caution">
    <text evidence="3">The sequence shown here is derived from an EMBL/GenBank/DDBJ whole genome shotgun (WGS) entry which is preliminary data.</text>
</comment>
<dbReference type="EMBL" id="PNCI01000008">
    <property type="protein sequence ID" value="TMP31513.1"/>
    <property type="molecule type" value="Genomic_DNA"/>
</dbReference>
<dbReference type="PRINTS" id="PR00111">
    <property type="entry name" value="ABHYDROLASE"/>
</dbReference>
<sequence>MKRARLTTSQGTISYLESTGRGPTLIFLHGNSSQAAAFDAQMNYFGAHFHCLAVDFLGHGESSAAHQSDAYSFAGCVTQLRDFIGALQLDECVIIGHSLGGHVALDALPHLPQVKGVVLVGAPPFSADTAAQAFKEEPSQGRIFRSELSDEDVEQVCGLFVNKEQVSLAQWLKVSHSVELTQPGVREGILAGLQSGPLCDEMALLQQAQIPSLAITGAADPFIHCEYVTGLEQQIAQFQAHTFADCHHCPHVEDAQQFNRALSAFLERCLNDKVMRISRLNSEDQTLHQQVVARPVVAAGQVLVKVTGCGFSELDQRILAGEYPQLLSQSALVPLSQFIGEVVHVAESRSSLKIGDRVFGCLLAESQRLGALADFVLVSEQHVIKAPEKLDDKLLGNLIYPYSKAWLIRQKLKHVQQGRVLLVGRERLSTTLVADALLEAGYQVSLLVDNKQQKQTLIQSQVAEVESVSTAQLEEDALQGVFTTVIELEPVIDPQLLLPLCCHDGDFFTFHYHREFPTRALYGRGLSLHSLVPINLLMEQLPRCSVQELLADCRRDITRVAAILSNETACQVEPQRVGNGDRLSVASGQDFVLFQQVSAQPC</sequence>
<dbReference type="InterPro" id="IPR000073">
    <property type="entry name" value="AB_hydrolase_1"/>
</dbReference>
<dbReference type="InterPro" id="IPR050266">
    <property type="entry name" value="AB_hydrolase_sf"/>
</dbReference>
<evidence type="ECO:0000259" key="1">
    <source>
        <dbReference type="Pfam" id="PF08240"/>
    </source>
</evidence>
<dbReference type="Pfam" id="PF12697">
    <property type="entry name" value="Abhydrolase_6"/>
    <property type="match status" value="1"/>
</dbReference>
<feature type="domain" description="AB hydrolase-1" evidence="2">
    <location>
        <begin position="25"/>
        <end position="261"/>
    </location>
</feature>
<dbReference type="InterPro" id="IPR011032">
    <property type="entry name" value="GroES-like_sf"/>
</dbReference>
<dbReference type="AlphaFoldDB" id="A0A5S3WT62"/>
<organism evidence="3 4">
    <name type="scientific">Pseudoalteromonas rubra</name>
    <dbReference type="NCBI Taxonomy" id="43658"/>
    <lineage>
        <taxon>Bacteria</taxon>
        <taxon>Pseudomonadati</taxon>
        <taxon>Pseudomonadota</taxon>
        <taxon>Gammaproteobacteria</taxon>
        <taxon>Alteromonadales</taxon>
        <taxon>Pseudoalteromonadaceae</taxon>
        <taxon>Pseudoalteromonas</taxon>
    </lineage>
</organism>
<dbReference type="Gene3D" id="3.40.50.1820">
    <property type="entry name" value="alpha/beta hydrolase"/>
    <property type="match status" value="1"/>
</dbReference>
<dbReference type="OrthoDB" id="9808398at2"/>
<dbReference type="Pfam" id="PF08240">
    <property type="entry name" value="ADH_N"/>
    <property type="match status" value="1"/>
</dbReference>
<name>A0A5S3WT62_9GAMM</name>
<evidence type="ECO:0000259" key="2">
    <source>
        <dbReference type="Pfam" id="PF12697"/>
    </source>
</evidence>
<gene>
    <name evidence="3" type="ORF">CWB99_04475</name>
</gene>
<reference evidence="4" key="2">
    <citation type="submission" date="2019-06" db="EMBL/GenBank/DDBJ databases">
        <title>Co-occurence of chitin degradation, pigmentation and bioactivity in marine Pseudoalteromonas.</title>
        <authorList>
            <person name="Sonnenschein E.C."/>
            <person name="Bech P.K."/>
        </authorList>
    </citation>
    <scope>NUCLEOTIDE SEQUENCE [LARGE SCALE GENOMIC DNA]</scope>
    <source>
        <strain evidence="4">S2676</strain>
    </source>
</reference>
<dbReference type="SUPFAM" id="SSF53474">
    <property type="entry name" value="alpha/beta-Hydrolases"/>
    <property type="match status" value="1"/>
</dbReference>